<name>A0A7C9KNS9_9SPHN</name>
<dbReference type="EMBL" id="WIOL01000012">
    <property type="protein sequence ID" value="MQT18743.1"/>
    <property type="molecule type" value="Genomic_DNA"/>
</dbReference>
<organism evidence="1 2">
    <name type="scientific">Sandarakinorhabdus fusca</name>
    <dbReference type="NCBI Taxonomy" id="1439888"/>
    <lineage>
        <taxon>Bacteria</taxon>
        <taxon>Pseudomonadati</taxon>
        <taxon>Pseudomonadota</taxon>
        <taxon>Alphaproteobacteria</taxon>
        <taxon>Sphingomonadales</taxon>
        <taxon>Sphingosinicellaceae</taxon>
        <taxon>Sandarakinorhabdus</taxon>
    </lineage>
</organism>
<sequence>MVDKWSQDVTEHSDALDVEEGLFTKDDPAAIARGLKQSAEASHRRKGTPLQSTMGMLTFYINRAGHNLPKAQLQVLEAAKGELHKLFDKD</sequence>
<dbReference type="InterPro" id="IPR021513">
    <property type="entry name" value="Phage_RSL1_Orf186"/>
</dbReference>
<reference evidence="1 2" key="1">
    <citation type="submission" date="2019-09" db="EMBL/GenBank/DDBJ databases">
        <title>Polymorphobacter sp. isolated from a lake in China.</title>
        <authorList>
            <person name="Liu Z."/>
        </authorList>
    </citation>
    <scope>NUCLEOTIDE SEQUENCE [LARGE SCALE GENOMIC DNA]</scope>
    <source>
        <strain evidence="1 2">D40P</strain>
    </source>
</reference>
<comment type="caution">
    <text evidence="1">The sequence shown here is derived from an EMBL/GenBank/DDBJ whole genome shotgun (WGS) entry which is preliminary data.</text>
</comment>
<keyword evidence="2" id="KW-1185">Reference proteome</keyword>
<accession>A0A7C9KNS9</accession>
<dbReference type="RefSeq" id="WP_152579215.1">
    <property type="nucleotide sequence ID" value="NZ_JAATJI010000001.1"/>
</dbReference>
<evidence type="ECO:0000313" key="2">
    <source>
        <dbReference type="Proteomes" id="UP000481327"/>
    </source>
</evidence>
<evidence type="ECO:0000313" key="1">
    <source>
        <dbReference type="EMBL" id="MQT18743.1"/>
    </source>
</evidence>
<protein>
    <submittedName>
        <fullName evidence="1">DUF3175 domain-containing protein</fullName>
    </submittedName>
</protein>
<proteinExistence type="predicted"/>
<dbReference type="OrthoDB" id="9807263at2"/>
<dbReference type="Pfam" id="PF11373">
    <property type="entry name" value="DUF3175"/>
    <property type="match status" value="1"/>
</dbReference>
<dbReference type="AlphaFoldDB" id="A0A7C9KNS9"/>
<dbReference type="Proteomes" id="UP000481327">
    <property type="component" value="Unassembled WGS sequence"/>
</dbReference>
<gene>
    <name evidence="1" type="ORF">F3168_15960</name>
</gene>